<dbReference type="AlphaFoldDB" id="A0A821NLU7"/>
<gene>
    <name evidence="2" type="ORF">PMACD_LOCUS2869</name>
</gene>
<evidence type="ECO:0000313" key="3">
    <source>
        <dbReference type="Proteomes" id="UP000663880"/>
    </source>
</evidence>
<keyword evidence="3" id="KW-1185">Reference proteome</keyword>
<evidence type="ECO:0000313" key="2">
    <source>
        <dbReference type="EMBL" id="CAF4790494.1"/>
    </source>
</evidence>
<organism evidence="2 3">
    <name type="scientific">Pieris macdunnoughi</name>
    <dbReference type="NCBI Taxonomy" id="345717"/>
    <lineage>
        <taxon>Eukaryota</taxon>
        <taxon>Metazoa</taxon>
        <taxon>Ecdysozoa</taxon>
        <taxon>Arthropoda</taxon>
        <taxon>Hexapoda</taxon>
        <taxon>Insecta</taxon>
        <taxon>Pterygota</taxon>
        <taxon>Neoptera</taxon>
        <taxon>Endopterygota</taxon>
        <taxon>Lepidoptera</taxon>
        <taxon>Glossata</taxon>
        <taxon>Ditrysia</taxon>
        <taxon>Papilionoidea</taxon>
        <taxon>Pieridae</taxon>
        <taxon>Pierinae</taxon>
        <taxon>Pieris</taxon>
    </lineage>
</organism>
<feature type="compositionally biased region" description="Basic and acidic residues" evidence="1">
    <location>
        <begin position="132"/>
        <end position="144"/>
    </location>
</feature>
<reference evidence="2" key="1">
    <citation type="submission" date="2021-02" db="EMBL/GenBank/DDBJ databases">
        <authorList>
            <person name="Steward A R."/>
        </authorList>
    </citation>
    <scope>NUCLEOTIDE SEQUENCE</scope>
</reference>
<dbReference type="Proteomes" id="UP000663880">
    <property type="component" value="Unassembled WGS sequence"/>
</dbReference>
<dbReference type="EMBL" id="CAJOBZ010000005">
    <property type="protein sequence ID" value="CAF4790494.1"/>
    <property type="molecule type" value="Genomic_DNA"/>
</dbReference>
<name>A0A821NLU7_9NEOP</name>
<comment type="caution">
    <text evidence="2">The sequence shown here is derived from an EMBL/GenBank/DDBJ whole genome shotgun (WGS) entry which is preliminary data.</text>
</comment>
<evidence type="ECO:0000256" key="1">
    <source>
        <dbReference type="SAM" id="MobiDB-lite"/>
    </source>
</evidence>
<protein>
    <submittedName>
        <fullName evidence="2">Uncharacterized protein</fullName>
    </submittedName>
</protein>
<accession>A0A821NLU7</accession>
<sequence>MGFSRSIKALSRSIVAEPRDIIPDPNRRLSDLLAVTSAEEDLSSVTQEGSRTGSITHQALRHLTMRWIVALARFFTGIRRFVNFPRTRKEGKVQGDPTIEAREGLDPRVPKVQIPRRAQHDAAAVKGALHCSGDRNKKDDAEVM</sequence>
<proteinExistence type="predicted"/>
<feature type="region of interest" description="Disordered" evidence="1">
    <location>
        <begin position="123"/>
        <end position="144"/>
    </location>
</feature>